<comment type="function">
    <text evidence="8">Gustatory receptor which mediates acceptance or avoidance behavior, depending on its substrates.</text>
</comment>
<dbReference type="GO" id="GO:0043025">
    <property type="term" value="C:neuronal cell body"/>
    <property type="evidence" value="ECO:0007669"/>
    <property type="project" value="TreeGrafter"/>
</dbReference>
<dbReference type="GO" id="GO:0050909">
    <property type="term" value="P:sensory perception of taste"/>
    <property type="evidence" value="ECO:0007669"/>
    <property type="project" value="InterPro"/>
</dbReference>
<dbReference type="GO" id="GO:0030425">
    <property type="term" value="C:dendrite"/>
    <property type="evidence" value="ECO:0007669"/>
    <property type="project" value="TreeGrafter"/>
</dbReference>
<dbReference type="PANTHER" id="PTHR21143">
    <property type="entry name" value="INVERTEBRATE GUSTATORY RECEPTOR"/>
    <property type="match status" value="1"/>
</dbReference>
<evidence type="ECO:0000256" key="1">
    <source>
        <dbReference type="ARBA" id="ARBA00004651"/>
    </source>
</evidence>
<dbReference type="GO" id="GO:0008049">
    <property type="term" value="P:male courtship behavior"/>
    <property type="evidence" value="ECO:0007669"/>
    <property type="project" value="TreeGrafter"/>
</dbReference>
<keyword evidence="7 8" id="KW-0807">Transducer</keyword>
<evidence type="ECO:0000256" key="5">
    <source>
        <dbReference type="ARBA" id="ARBA00023136"/>
    </source>
</evidence>
<feature type="non-terminal residue" evidence="9">
    <location>
        <position position="377"/>
    </location>
</feature>
<evidence type="ECO:0000256" key="6">
    <source>
        <dbReference type="ARBA" id="ARBA00023170"/>
    </source>
</evidence>
<comment type="caution">
    <text evidence="9">The sequence shown here is derived from an EMBL/GenBank/DDBJ whole genome shotgun (WGS) entry which is preliminary data.</text>
</comment>
<comment type="similarity">
    <text evidence="8">Belongs to the insect chemoreceptor superfamily. Gustatory receptor (GR) family.</text>
</comment>
<dbReference type="GO" id="GO:0007165">
    <property type="term" value="P:signal transduction"/>
    <property type="evidence" value="ECO:0007669"/>
    <property type="project" value="UniProtKB-KW"/>
</dbReference>
<proteinExistence type="inferred from homology"/>
<gene>
    <name evidence="9" type="ORF">L9F63_023062</name>
</gene>
<dbReference type="Proteomes" id="UP001233999">
    <property type="component" value="Unassembled WGS sequence"/>
</dbReference>
<protein>
    <recommendedName>
        <fullName evidence="8">Gustatory receptor</fullName>
    </recommendedName>
</protein>
<dbReference type="GO" id="GO:0005886">
    <property type="term" value="C:plasma membrane"/>
    <property type="evidence" value="ECO:0007669"/>
    <property type="project" value="UniProtKB-SubCell"/>
</dbReference>
<accession>A0AAD7ZLB6</accession>
<dbReference type="EMBL" id="JASPKZ010007790">
    <property type="protein sequence ID" value="KAJ9582603.1"/>
    <property type="molecule type" value="Genomic_DNA"/>
</dbReference>
<evidence type="ECO:0000256" key="4">
    <source>
        <dbReference type="ARBA" id="ARBA00022989"/>
    </source>
</evidence>
<keyword evidence="10" id="KW-1185">Reference proteome</keyword>
<dbReference type="GO" id="GO:0007635">
    <property type="term" value="P:chemosensory behavior"/>
    <property type="evidence" value="ECO:0007669"/>
    <property type="project" value="TreeGrafter"/>
</dbReference>
<feature type="transmembrane region" description="Helical" evidence="8">
    <location>
        <begin position="276"/>
        <end position="301"/>
    </location>
</feature>
<reference evidence="9" key="1">
    <citation type="journal article" date="2023" name="IScience">
        <title>Live-bearing cockroach genome reveals convergent evolutionary mechanisms linked to viviparity in insects and beyond.</title>
        <authorList>
            <person name="Fouks B."/>
            <person name="Harrison M.C."/>
            <person name="Mikhailova A.A."/>
            <person name="Marchal E."/>
            <person name="English S."/>
            <person name="Carruthers M."/>
            <person name="Jennings E.C."/>
            <person name="Chiamaka E.L."/>
            <person name="Frigard R.A."/>
            <person name="Pippel M."/>
            <person name="Attardo G.M."/>
            <person name="Benoit J.B."/>
            <person name="Bornberg-Bauer E."/>
            <person name="Tobe S.S."/>
        </authorList>
    </citation>
    <scope>NUCLEOTIDE SEQUENCE</scope>
    <source>
        <strain evidence="9">Stay&amp;Tobe</strain>
    </source>
</reference>
<evidence type="ECO:0000256" key="2">
    <source>
        <dbReference type="ARBA" id="ARBA00022475"/>
    </source>
</evidence>
<comment type="subcellular location">
    <subcellularLocation>
        <location evidence="1 8">Cell membrane</location>
        <topology evidence="1 8">Multi-pass membrane protein</topology>
    </subcellularLocation>
</comment>
<dbReference type="InterPro" id="IPR013604">
    <property type="entry name" value="7TM_chemorcpt"/>
</dbReference>
<keyword evidence="5 8" id="KW-0472">Membrane</keyword>
<evidence type="ECO:0000313" key="10">
    <source>
        <dbReference type="Proteomes" id="UP001233999"/>
    </source>
</evidence>
<feature type="transmembrane region" description="Helical" evidence="8">
    <location>
        <begin position="76"/>
        <end position="99"/>
    </location>
</feature>
<keyword evidence="6 8" id="KW-0675">Receptor</keyword>
<dbReference type="AlphaFoldDB" id="A0AAD7ZLB6"/>
<organism evidence="9 10">
    <name type="scientific">Diploptera punctata</name>
    <name type="common">Pacific beetle cockroach</name>
    <dbReference type="NCBI Taxonomy" id="6984"/>
    <lineage>
        <taxon>Eukaryota</taxon>
        <taxon>Metazoa</taxon>
        <taxon>Ecdysozoa</taxon>
        <taxon>Arthropoda</taxon>
        <taxon>Hexapoda</taxon>
        <taxon>Insecta</taxon>
        <taxon>Pterygota</taxon>
        <taxon>Neoptera</taxon>
        <taxon>Polyneoptera</taxon>
        <taxon>Dictyoptera</taxon>
        <taxon>Blattodea</taxon>
        <taxon>Blaberoidea</taxon>
        <taxon>Blaberidae</taxon>
        <taxon>Diplopterinae</taxon>
        <taxon>Diploptera</taxon>
    </lineage>
</organism>
<keyword evidence="3 8" id="KW-0812">Transmembrane</keyword>
<comment type="caution">
    <text evidence="8">Lacks conserved residue(s) required for the propagation of feature annotation.</text>
</comment>
<sequence>MFKKCDLGLSYLNVLCKIFGLSQFSMTTYDKLSPKFRNMINMTWRWIVTCIIIAGSIVNIFSLFKLPSFTNFEVVGYILSMPSGYIYCSYDLLAGIFFYQRKMRLLLTKISKIDSCLIRNKQKSVYTTQSNWIIVQIVIMLIILIPFYCLDHFLSKMEEIWLYWHVHLSRFIREIVNLQLINLVIIVKIRMEFLNKDVMKCNAFNLRNSSLHLNGPEYFLYIRKMYNELYDVTKIMEEIFGMHILQEITYDFVNGVCSLYGFVGVLRGRINHKGSFVYFFYIGGYISWITLSLGKVLFISLSCHSLTKESNKLLQFTYKLLLLNPPRWESLNQLKLLLLQVSQNKMQLSACGAFSVDISIFYKYIASVTMYFIILTQ</sequence>
<evidence type="ECO:0000313" key="9">
    <source>
        <dbReference type="EMBL" id="KAJ9582603.1"/>
    </source>
</evidence>
<evidence type="ECO:0000256" key="8">
    <source>
        <dbReference type="RuleBase" id="RU363108"/>
    </source>
</evidence>
<evidence type="ECO:0000256" key="3">
    <source>
        <dbReference type="ARBA" id="ARBA00022692"/>
    </source>
</evidence>
<name>A0AAD7ZLB6_DIPPU</name>
<keyword evidence="4 8" id="KW-1133">Transmembrane helix</keyword>
<feature type="transmembrane region" description="Helical" evidence="8">
    <location>
        <begin position="44"/>
        <end position="64"/>
    </location>
</feature>
<dbReference type="GO" id="GO:0030424">
    <property type="term" value="C:axon"/>
    <property type="evidence" value="ECO:0007669"/>
    <property type="project" value="TreeGrafter"/>
</dbReference>
<reference evidence="9" key="2">
    <citation type="submission" date="2023-05" db="EMBL/GenBank/DDBJ databases">
        <authorList>
            <person name="Fouks B."/>
        </authorList>
    </citation>
    <scope>NUCLEOTIDE SEQUENCE</scope>
    <source>
        <strain evidence="9">Stay&amp;Tobe</strain>
        <tissue evidence="9">Testes</tissue>
    </source>
</reference>
<dbReference type="PANTHER" id="PTHR21143:SF134">
    <property type="entry name" value="GUSTATORY RECEPTOR"/>
    <property type="match status" value="1"/>
</dbReference>
<evidence type="ECO:0000256" key="7">
    <source>
        <dbReference type="ARBA" id="ARBA00023224"/>
    </source>
</evidence>
<dbReference type="Pfam" id="PF08395">
    <property type="entry name" value="7tm_7"/>
    <property type="match status" value="1"/>
</dbReference>
<keyword evidence="2 8" id="KW-1003">Cell membrane</keyword>
<feature type="transmembrane region" description="Helical" evidence="8">
    <location>
        <begin position="131"/>
        <end position="150"/>
    </location>
</feature>